<keyword evidence="4" id="KW-1185">Reference proteome</keyword>
<accession>A9KMB0</accession>
<evidence type="ECO:0000313" key="3">
    <source>
        <dbReference type="EMBL" id="ABX42864.1"/>
    </source>
</evidence>
<organism evidence="3 4">
    <name type="scientific">Lachnoclostridium phytofermentans (strain ATCC 700394 / DSM 18823 / ISDg)</name>
    <name type="common">Clostridium phytofermentans</name>
    <dbReference type="NCBI Taxonomy" id="357809"/>
    <lineage>
        <taxon>Bacteria</taxon>
        <taxon>Bacillati</taxon>
        <taxon>Bacillota</taxon>
        <taxon>Clostridia</taxon>
        <taxon>Lachnospirales</taxon>
        <taxon>Lachnospiraceae</taxon>
    </lineage>
</organism>
<dbReference type="GO" id="GO:0005524">
    <property type="term" value="F:ATP binding"/>
    <property type="evidence" value="ECO:0007669"/>
    <property type="project" value="InterPro"/>
</dbReference>
<dbReference type="OrthoDB" id="9790407at2"/>
<dbReference type="Gene3D" id="3.40.50.300">
    <property type="entry name" value="P-loop containing nucleotide triphosphate hydrolases"/>
    <property type="match status" value="1"/>
</dbReference>
<sequence>MKKGKIIYLNGVSSAGKTTLSKTLQERLTEPYYWMSMDTFMYMTPKKFINNDSDENEGIWLQSIINMYYTIKMYSDMGYNTIVDDVFVDDYLPSKMLEILHDYPALFVQVTCPLEELQRREKERGDRDIGLAESQLPDLYPIDKTYDITVDTHANTTEECAEKIIALLDNPDNFQAFKKLRKQSIARTLINF</sequence>
<feature type="active site" evidence="1">
    <location>
        <position position="38"/>
    </location>
</feature>
<dbReference type="AlphaFoldDB" id="A9KMB0"/>
<dbReference type="HOGENOM" id="CLU_101381_2_0_9"/>
<dbReference type="GO" id="GO:0016740">
    <property type="term" value="F:transferase activity"/>
    <property type="evidence" value="ECO:0007669"/>
    <property type="project" value="UniProtKB-KW"/>
</dbReference>
<feature type="binding site" evidence="2">
    <location>
        <begin position="11"/>
        <end position="18"/>
    </location>
    <ligand>
        <name>ATP</name>
        <dbReference type="ChEBI" id="CHEBI:30616"/>
    </ligand>
</feature>
<dbReference type="InterPro" id="IPR012853">
    <property type="entry name" value="CPT"/>
</dbReference>
<keyword evidence="3" id="KW-0808">Transferase</keyword>
<dbReference type="EMBL" id="CP000885">
    <property type="protein sequence ID" value="ABX42864.1"/>
    <property type="molecule type" value="Genomic_DNA"/>
</dbReference>
<dbReference type="Proteomes" id="UP000000370">
    <property type="component" value="Chromosome"/>
</dbReference>
<dbReference type="InterPro" id="IPR027417">
    <property type="entry name" value="P-loop_NTPase"/>
</dbReference>
<dbReference type="STRING" id="357809.Cphy_2503"/>
<dbReference type="PIRSF" id="PIRSF007531">
    <property type="entry name" value="CPT"/>
    <property type="match status" value="1"/>
</dbReference>
<proteinExistence type="predicted"/>
<evidence type="ECO:0000256" key="2">
    <source>
        <dbReference type="PIRSR" id="PIRSR007531-2"/>
    </source>
</evidence>
<evidence type="ECO:0000313" key="4">
    <source>
        <dbReference type="Proteomes" id="UP000000370"/>
    </source>
</evidence>
<protein>
    <submittedName>
        <fullName evidence="3">Chloramphenicol phosphotransferase family protein</fullName>
    </submittedName>
</protein>
<dbReference type="RefSeq" id="WP_012200517.1">
    <property type="nucleotide sequence ID" value="NC_010001.1"/>
</dbReference>
<reference evidence="4" key="1">
    <citation type="submission" date="2007-11" db="EMBL/GenBank/DDBJ databases">
        <title>Complete genome sequence of Clostridium phytofermentans ISDg.</title>
        <authorList>
            <person name="Leschine S.B."/>
            <person name="Warnick T.A."/>
            <person name="Blanchard J.L."/>
            <person name="Schnell D.J."/>
            <person name="Petit E.L."/>
            <person name="LaTouf W.G."/>
            <person name="Copeland A."/>
            <person name="Lucas S."/>
            <person name="Lapidus A."/>
            <person name="Barry K."/>
            <person name="Glavina del Rio T."/>
            <person name="Dalin E."/>
            <person name="Tice H."/>
            <person name="Pitluck S."/>
            <person name="Kiss H."/>
            <person name="Brettin T."/>
            <person name="Bruce D."/>
            <person name="Detter J.C."/>
            <person name="Han C."/>
            <person name="Kuske C."/>
            <person name="Schmutz J."/>
            <person name="Larimer F."/>
            <person name="Land M."/>
            <person name="Hauser L."/>
            <person name="Kyrpides N."/>
            <person name="Kim E.A."/>
            <person name="Richardson P."/>
        </authorList>
    </citation>
    <scope>NUCLEOTIDE SEQUENCE [LARGE SCALE GENOMIC DNA]</scope>
    <source>
        <strain evidence="4">ATCC 700394 / DSM 18823 / ISDg</strain>
    </source>
</reference>
<dbReference type="KEGG" id="cpy:Cphy_2503"/>
<gene>
    <name evidence="3" type="ordered locus">Cphy_2503</name>
</gene>
<dbReference type="eggNOG" id="COG3896">
    <property type="taxonomic scope" value="Bacteria"/>
</dbReference>
<dbReference type="SUPFAM" id="SSF52540">
    <property type="entry name" value="P-loop containing nucleoside triphosphate hydrolases"/>
    <property type="match status" value="1"/>
</dbReference>
<evidence type="ECO:0000256" key="1">
    <source>
        <dbReference type="PIRSR" id="PIRSR007531-1"/>
    </source>
</evidence>
<dbReference type="Pfam" id="PF07931">
    <property type="entry name" value="CPT"/>
    <property type="match status" value="1"/>
</dbReference>
<name>A9KMB0_LACP7</name>